<feature type="binding site" evidence="5">
    <location>
        <begin position="223"/>
        <end position="226"/>
    </location>
    <ligand>
        <name>pyridoxal 5'-phosphate</name>
        <dbReference type="ChEBI" id="CHEBI:597326"/>
    </ligand>
</feature>
<dbReference type="GO" id="GO:0030170">
    <property type="term" value="F:pyridoxal phosphate binding"/>
    <property type="evidence" value="ECO:0007669"/>
    <property type="project" value="InterPro"/>
</dbReference>
<feature type="binding site" evidence="5">
    <location>
        <position position="280"/>
    </location>
    <ligand>
        <name>N(2)-acetyl-L-ornithine</name>
        <dbReference type="ChEBI" id="CHEBI:57805"/>
    </ligand>
</feature>
<dbReference type="NCBIfam" id="NF002325">
    <property type="entry name" value="PRK01278.1"/>
    <property type="match status" value="1"/>
</dbReference>
<keyword evidence="5" id="KW-0963">Cytoplasm</keyword>
<dbReference type="GO" id="GO:0006526">
    <property type="term" value="P:L-arginine biosynthetic process"/>
    <property type="evidence" value="ECO:0007669"/>
    <property type="project" value="UniProtKB-UniRule"/>
</dbReference>
<comment type="cofactor">
    <cofactor evidence="5">
        <name>pyridoxal 5'-phosphate</name>
        <dbReference type="ChEBI" id="CHEBI:597326"/>
    </cofactor>
    <text evidence="5">Binds 1 pyridoxal phosphate per subunit.</text>
</comment>
<dbReference type="InterPro" id="IPR004636">
    <property type="entry name" value="AcOrn/SuccOrn_fam"/>
</dbReference>
<organism evidence="6 7">
    <name type="scientific">Halanaerobium polyolivorans</name>
    <dbReference type="NCBI Taxonomy" id="2886943"/>
    <lineage>
        <taxon>Bacteria</taxon>
        <taxon>Bacillati</taxon>
        <taxon>Bacillota</taxon>
        <taxon>Clostridia</taxon>
        <taxon>Halanaerobiales</taxon>
        <taxon>Halanaerobiaceae</taxon>
        <taxon>Halanaerobium</taxon>
    </lineage>
</organism>
<evidence type="ECO:0000313" key="7">
    <source>
        <dbReference type="Proteomes" id="UP001199296"/>
    </source>
</evidence>
<dbReference type="SUPFAM" id="SSF53383">
    <property type="entry name" value="PLP-dependent transferases"/>
    <property type="match status" value="1"/>
</dbReference>
<dbReference type="InterPro" id="IPR049704">
    <property type="entry name" value="Aminotrans_3_PPA_site"/>
</dbReference>
<dbReference type="AlphaFoldDB" id="A0AAW4WVF1"/>
<evidence type="ECO:0000256" key="2">
    <source>
        <dbReference type="ARBA" id="ARBA00022605"/>
    </source>
</evidence>
<dbReference type="Proteomes" id="UP001199296">
    <property type="component" value="Unassembled WGS sequence"/>
</dbReference>
<keyword evidence="1 5" id="KW-0032">Aminotransferase</keyword>
<evidence type="ECO:0000256" key="4">
    <source>
        <dbReference type="ARBA" id="ARBA00022898"/>
    </source>
</evidence>
<evidence type="ECO:0000256" key="1">
    <source>
        <dbReference type="ARBA" id="ARBA00022576"/>
    </source>
</evidence>
<dbReference type="NCBIfam" id="TIGR00707">
    <property type="entry name" value="argD"/>
    <property type="match status" value="1"/>
</dbReference>
<sequence>MEIEEIIQSDKEHFMTVYGGRYPLYVEKAEGIKIHSKDAKVYRDFLSGIGVNSIGYSNQRFKAALKDQIDKIIHCSNFYYIEPQAELQKKLCDNSVFDRVFFANSGSEANEGALKLVRKYFRKKGKKKYETITADKSFHGRTMSTVTATGQDKYKKPFAPLPIGFKTVPFNDLEALKNAVGEKTGAIMLEPIQGEGGIYPAEQEYLEGVRELCDEKDILLIFDEVQCGMGRTGKLFAYQHYGVEPDIITLAKALGGGVPIGAFLAKEEVAAAFEPGDHGTTFGGNPLATRAASEVLDIMLEDGYLDNVKNMGQYFSQELNKLIERSDKLVEWRGIGLMLALELAEELSAQELTQLLFERGFLVNAVKDHTLRFLPPFVLKKEDIDLLIENIEEIINF</sequence>
<dbReference type="PANTHER" id="PTHR11986">
    <property type="entry name" value="AMINOTRANSFERASE CLASS III"/>
    <property type="match status" value="1"/>
</dbReference>
<dbReference type="PIRSF" id="PIRSF000521">
    <property type="entry name" value="Transaminase_4ab_Lys_Orn"/>
    <property type="match status" value="1"/>
</dbReference>
<dbReference type="PROSITE" id="PS00600">
    <property type="entry name" value="AA_TRANSFER_CLASS_3"/>
    <property type="match status" value="1"/>
</dbReference>
<dbReference type="InterPro" id="IPR005814">
    <property type="entry name" value="Aminotrans_3"/>
</dbReference>
<dbReference type="GO" id="GO:0042802">
    <property type="term" value="F:identical protein binding"/>
    <property type="evidence" value="ECO:0007669"/>
    <property type="project" value="TreeGrafter"/>
</dbReference>
<comment type="similarity">
    <text evidence="5">Belongs to the class-III pyridoxal-phosphate-dependent aminotransferase family. ArgD subfamily.</text>
</comment>
<comment type="miscellaneous">
    <text evidence="5">May also have succinyldiaminopimelate aminotransferase activity, thus carrying out the corresponding step in lysine biosynthesis.</text>
</comment>
<keyword evidence="3 5" id="KW-0808">Transferase</keyword>
<feature type="binding site" evidence="5">
    <location>
        <position position="138"/>
    </location>
    <ligand>
        <name>pyridoxal 5'-phosphate</name>
        <dbReference type="ChEBI" id="CHEBI:597326"/>
    </ligand>
</feature>
<comment type="caution">
    <text evidence="5">Lacks conserved residue(s) required for the propagation of feature annotation.</text>
</comment>
<feature type="binding site" evidence="5">
    <location>
        <position position="281"/>
    </location>
    <ligand>
        <name>pyridoxal 5'-phosphate</name>
        <dbReference type="ChEBI" id="CHEBI:597326"/>
    </ligand>
</feature>
<evidence type="ECO:0000256" key="5">
    <source>
        <dbReference type="HAMAP-Rule" id="MF_01107"/>
    </source>
</evidence>
<dbReference type="GO" id="GO:0003992">
    <property type="term" value="F:N2-acetyl-L-ornithine:2-oxoglutarate 5-aminotransferase activity"/>
    <property type="evidence" value="ECO:0007669"/>
    <property type="project" value="UniProtKB-UniRule"/>
</dbReference>
<comment type="subunit">
    <text evidence="5">Homodimer.</text>
</comment>
<dbReference type="InterPro" id="IPR015421">
    <property type="entry name" value="PyrdxlP-dep_Trfase_major"/>
</dbReference>
<dbReference type="GO" id="GO:0005737">
    <property type="term" value="C:cytoplasm"/>
    <property type="evidence" value="ECO:0007669"/>
    <property type="project" value="UniProtKB-SubCell"/>
</dbReference>
<dbReference type="RefSeq" id="WP_229344344.1">
    <property type="nucleotide sequence ID" value="NZ_JAJFAT010000004.1"/>
</dbReference>
<dbReference type="Gene3D" id="3.90.1150.10">
    <property type="entry name" value="Aspartate Aminotransferase, domain 1"/>
    <property type="match status" value="1"/>
</dbReference>
<dbReference type="InterPro" id="IPR015424">
    <property type="entry name" value="PyrdxlP-dep_Trfase"/>
</dbReference>
<protein>
    <recommendedName>
        <fullName evidence="5">Acetylornithine aminotransferase</fullName>
        <shortName evidence="5">ACOAT</shortName>
        <ecNumber evidence="5">2.6.1.11</ecNumber>
    </recommendedName>
</protein>
<keyword evidence="2 5" id="KW-0028">Amino-acid biosynthesis</keyword>
<dbReference type="Gene3D" id="3.40.640.10">
    <property type="entry name" value="Type I PLP-dependent aspartate aminotransferase-like (Major domain)"/>
    <property type="match status" value="1"/>
</dbReference>
<dbReference type="CDD" id="cd00610">
    <property type="entry name" value="OAT_like"/>
    <property type="match status" value="1"/>
</dbReference>
<dbReference type="InterPro" id="IPR050103">
    <property type="entry name" value="Class-III_PLP-dep_AT"/>
</dbReference>
<dbReference type="FunFam" id="3.40.640.10:FF:000004">
    <property type="entry name" value="Acetylornithine aminotransferase"/>
    <property type="match status" value="1"/>
</dbReference>
<comment type="caution">
    <text evidence="6">The sequence shown here is derived from an EMBL/GenBank/DDBJ whole genome shotgun (WGS) entry which is preliminary data.</text>
</comment>
<keyword evidence="7" id="KW-1185">Reference proteome</keyword>
<name>A0AAW4WVF1_9FIRM</name>
<accession>A0AAW4WVF1</accession>
<feature type="binding site" evidence="5">
    <location>
        <position position="141"/>
    </location>
    <ligand>
        <name>N(2)-acetyl-L-ornithine</name>
        <dbReference type="ChEBI" id="CHEBI:57805"/>
    </ligand>
</feature>
<dbReference type="EMBL" id="JAJFAT010000004">
    <property type="protein sequence ID" value="MCC3144515.1"/>
    <property type="molecule type" value="Genomic_DNA"/>
</dbReference>
<dbReference type="PANTHER" id="PTHR11986:SF79">
    <property type="entry name" value="ACETYLORNITHINE AMINOTRANSFERASE, MITOCHONDRIAL"/>
    <property type="match status" value="1"/>
</dbReference>
<dbReference type="InterPro" id="IPR015422">
    <property type="entry name" value="PyrdxlP-dep_Trfase_small"/>
</dbReference>
<comment type="catalytic activity">
    <reaction evidence="5">
        <text>N(2)-acetyl-L-ornithine + 2-oxoglutarate = N-acetyl-L-glutamate 5-semialdehyde + L-glutamate</text>
        <dbReference type="Rhea" id="RHEA:18049"/>
        <dbReference type="ChEBI" id="CHEBI:16810"/>
        <dbReference type="ChEBI" id="CHEBI:29123"/>
        <dbReference type="ChEBI" id="CHEBI:29985"/>
        <dbReference type="ChEBI" id="CHEBI:57805"/>
        <dbReference type="EC" id="2.6.1.11"/>
    </reaction>
</comment>
<evidence type="ECO:0000256" key="3">
    <source>
        <dbReference type="ARBA" id="ARBA00022679"/>
    </source>
</evidence>
<keyword evidence="4 5" id="KW-0663">Pyridoxal phosphate</keyword>
<reference evidence="6 7" key="1">
    <citation type="submission" date="2021-10" db="EMBL/GenBank/DDBJ databases">
        <authorList>
            <person name="Grouzdev D.S."/>
            <person name="Pantiukh K.S."/>
            <person name="Krutkina M.S."/>
        </authorList>
    </citation>
    <scope>NUCLEOTIDE SEQUENCE [LARGE SCALE GENOMIC DNA]</scope>
    <source>
        <strain evidence="6 7">Z-7514</strain>
    </source>
</reference>
<dbReference type="EC" id="2.6.1.11" evidence="5"/>
<feature type="modified residue" description="N6-(pyridoxal phosphate)lysine" evidence="5">
    <location>
        <position position="252"/>
    </location>
</feature>
<dbReference type="HAMAP" id="MF_01107">
    <property type="entry name" value="ArgD_aminotrans_3"/>
    <property type="match status" value="1"/>
</dbReference>
<keyword evidence="5" id="KW-0055">Arginine biosynthesis</keyword>
<comment type="subcellular location">
    <subcellularLocation>
        <location evidence="5">Cytoplasm</location>
    </subcellularLocation>
</comment>
<proteinExistence type="inferred from homology"/>
<evidence type="ECO:0000313" key="6">
    <source>
        <dbReference type="EMBL" id="MCC3144515.1"/>
    </source>
</evidence>
<gene>
    <name evidence="5" type="primary">argD</name>
    <name evidence="6" type="ORF">LJ207_04155</name>
</gene>
<comment type="pathway">
    <text evidence="5">Amino-acid biosynthesis; L-arginine biosynthesis; N(2)-acetyl-L-ornithine from L-glutamate: step 4/4.</text>
</comment>
<dbReference type="Pfam" id="PF00202">
    <property type="entry name" value="Aminotran_3"/>
    <property type="match status" value="1"/>
</dbReference>